<dbReference type="Proteomes" id="UP000818624">
    <property type="component" value="Chromosome 2"/>
</dbReference>
<reference evidence="2 3" key="1">
    <citation type="journal article" date="2020" name="Elife">
        <title>Loss of centromere function drives karyotype evolution in closely related Malassezia species.</title>
        <authorList>
            <person name="Sankaranarayanan S.R."/>
            <person name="Ianiri G."/>
            <person name="Coelho M.A."/>
            <person name="Reza M.H."/>
            <person name="Thimmappa B.C."/>
            <person name="Ganguly P."/>
            <person name="Vadnala R.N."/>
            <person name="Sun S."/>
            <person name="Siddharthan R."/>
            <person name="Tellgren-Roth C."/>
            <person name="Dawson T.L."/>
            <person name="Heitman J."/>
            <person name="Sanyal K."/>
        </authorList>
    </citation>
    <scope>NUCLEOTIDE SEQUENCE [LARGE SCALE GENOMIC DNA]</scope>
    <source>
        <strain evidence="2">CBS14141</strain>
    </source>
</reference>
<organism evidence="2 3">
    <name type="scientific">Malassezia furfur</name>
    <name type="common">Pityriasis versicolor infection agent</name>
    <name type="synonym">Pityrosporum furfur</name>
    <dbReference type="NCBI Taxonomy" id="55194"/>
    <lineage>
        <taxon>Eukaryota</taxon>
        <taxon>Fungi</taxon>
        <taxon>Dikarya</taxon>
        <taxon>Basidiomycota</taxon>
        <taxon>Ustilaginomycotina</taxon>
        <taxon>Malasseziomycetes</taxon>
        <taxon>Malasseziales</taxon>
        <taxon>Malasseziaceae</taxon>
        <taxon>Malassezia</taxon>
    </lineage>
</organism>
<name>A0ABY8EPY6_MALFU</name>
<keyword evidence="3" id="KW-1185">Reference proteome</keyword>
<evidence type="ECO:0000256" key="1">
    <source>
        <dbReference type="SAM" id="MobiDB-lite"/>
    </source>
</evidence>
<gene>
    <name evidence="2" type="ORF">GLX27_002287</name>
</gene>
<evidence type="ECO:0000313" key="3">
    <source>
        <dbReference type="Proteomes" id="UP000818624"/>
    </source>
</evidence>
<evidence type="ECO:0000313" key="2">
    <source>
        <dbReference type="EMBL" id="WFD47635.1"/>
    </source>
</evidence>
<accession>A0ABY8EPY6</accession>
<feature type="region of interest" description="Disordered" evidence="1">
    <location>
        <begin position="633"/>
        <end position="667"/>
    </location>
</feature>
<feature type="region of interest" description="Disordered" evidence="1">
    <location>
        <begin position="325"/>
        <end position="353"/>
    </location>
</feature>
<proteinExistence type="predicted"/>
<dbReference type="EMBL" id="CP046235">
    <property type="protein sequence ID" value="WFD47635.1"/>
    <property type="molecule type" value="Genomic_DNA"/>
</dbReference>
<feature type="region of interest" description="Disordered" evidence="1">
    <location>
        <begin position="576"/>
        <end position="616"/>
    </location>
</feature>
<feature type="compositionally biased region" description="Pro residues" evidence="1">
    <location>
        <begin position="578"/>
        <end position="589"/>
    </location>
</feature>
<sequence length="790" mass="84002">MLCPTLAFAEARALCTDLAALYTGSSASLHVPGRAEERSAAVHYDERVRAQLVLTLPSVPSKLPAPSEDAAQATYATAADAGVPHLLRLLLSALQVSMHGTREGHDVPLLTRSWHGARADAALVLRDEADRFAEADTRTPLTDAAFVGGIAFDAHAHAWRVAWLCDVVIRMSPSTYAAYPSAEPGIDTVHLDAALALRLDLSRLVGRVDAPPPQTPFHFAAGEGHPFLSAEDPYVVDVDLLALYSEGVTVPDETAEQRHHHIASRLTLLPLSMLVPHATGVQLVAPFSQSTQLAQSMARAKDLENAAIASDADIALAPLAAANKAQHVDRTARPTPARQTSMPPARTADGPPAHDVATAVMRGIVVLTRHAHAPLRVQPTMYVRMRSLNRAHTLPNGARGVFLCIELESALRHGDVQVHDVDIAVGGPIAPDAASPALLAESITPVVAPAEGGAAWPIRLGPGAQYNVLYTVQLDNYGGAPGALASLVEQWSPRRETRVTVRTAIVRAEGEAPVTCASQWDGVLDLRTLQVEQYVRLVAEAAVYDATQYDADRAPPAPPALVAGDAAFAASALAAHAEPPPPTPPPPPRRPSEPVAAAPAPSAATDEPAAGASADATPASPLAYLRDAQARAQRAAPFAPVHAPPRVHTMQRHGTATGRAPTGQSTRAVRAQIAAYSRRCAWRPRAAQPTRCPCAASWQCTCVCPMCPPRPWSLLLRGMPCASRARRSRPRRCSPRSPRCSSARCLLGAVRRPSCTCVRSRAGGTRWERCVCAMHTRTWSACWRTSARSM</sequence>
<feature type="compositionally biased region" description="Low complexity" evidence="1">
    <location>
        <begin position="593"/>
        <end position="616"/>
    </location>
</feature>
<protein>
    <submittedName>
        <fullName evidence="2">Uncharacterized protein</fullName>
    </submittedName>
</protein>